<dbReference type="Proteomes" id="UP000199135">
    <property type="component" value="Unassembled WGS sequence"/>
</dbReference>
<dbReference type="EMBL" id="FNWT01000001">
    <property type="protein sequence ID" value="SEH38815.1"/>
    <property type="molecule type" value="Genomic_DNA"/>
</dbReference>
<evidence type="ECO:0000259" key="3">
    <source>
        <dbReference type="Pfam" id="PF18885"/>
    </source>
</evidence>
<evidence type="ECO:0000313" key="4">
    <source>
        <dbReference type="EMBL" id="SEH38815.1"/>
    </source>
</evidence>
<dbReference type="InterPro" id="IPR002901">
    <property type="entry name" value="MGlyc_endo_b_GlcNAc-like_dom"/>
</dbReference>
<reference evidence="4 5" key="1">
    <citation type="submission" date="2016-10" db="EMBL/GenBank/DDBJ databases">
        <authorList>
            <person name="Varghese N."/>
            <person name="Submissions S."/>
        </authorList>
    </citation>
    <scope>NUCLEOTIDE SEQUENCE [LARGE SCALE GENOMIC DNA]</scope>
    <source>
        <strain evidence="4 5">WCP15</strain>
    </source>
</reference>
<feature type="signal peptide" evidence="1">
    <location>
        <begin position="1"/>
        <end position="27"/>
    </location>
</feature>
<keyword evidence="5" id="KW-1185">Reference proteome</keyword>
<dbReference type="Gene3D" id="1.10.530.10">
    <property type="match status" value="1"/>
</dbReference>
<dbReference type="InterPro" id="IPR043708">
    <property type="entry name" value="DUF5648"/>
</dbReference>
<protein>
    <submittedName>
        <fullName evidence="4">Mannosyl-glycoprotein endo-beta-N-acetylglucosaminidase</fullName>
    </submittedName>
</protein>
<evidence type="ECO:0000256" key="1">
    <source>
        <dbReference type="SAM" id="SignalP"/>
    </source>
</evidence>
<sequence>MKKRLIAAVALALSLAGTMGLATVAQAEEAGVDMYRLYNKYTSEHLYTASSEEMGHLCSVGWTYEGIGWVAPTSGEPVYRLYNPYTSDHHYTRSLVEYEALQRAGWSGEGVKWHSGGSIAVYRQYNPYARTGSHNYTCSSYEGSSLVAAGWQDEGVGWFAVGEGRPVTDNIMGTTTVSVERMAEHYNKTVRAMGKSYPSAVYAQYGAPDITTFCQILVQEANAEGVRAEVLYAQVVHETGYLQFGGQVQSYQCNFGGLGATDDGAHGATFPDVRTGLRAQTQHLKAYASTDPLNNACVDGRFKYVKRGSAPRVSNLGNGKWATDPNYASKLLRIMNAL</sequence>
<accession>A0A1H6HUQ4</accession>
<name>A0A1H6HUQ4_9ACTN</name>
<evidence type="ECO:0000259" key="2">
    <source>
        <dbReference type="Pfam" id="PF01832"/>
    </source>
</evidence>
<evidence type="ECO:0000313" key="5">
    <source>
        <dbReference type="Proteomes" id="UP000199135"/>
    </source>
</evidence>
<dbReference type="Pfam" id="PF18885">
    <property type="entry name" value="DUF5648"/>
    <property type="match status" value="1"/>
</dbReference>
<keyword evidence="1" id="KW-0732">Signal</keyword>
<comment type="caution">
    <text evidence="4">The sequence shown here is derived from an EMBL/GenBank/DDBJ whole genome shotgun (WGS) entry which is preliminary data.</text>
</comment>
<dbReference type="RefSeq" id="WP_200802590.1">
    <property type="nucleotide sequence ID" value="NZ_FNWT01000001.1"/>
</dbReference>
<proteinExistence type="predicted"/>
<feature type="domain" description="DUF5648" evidence="3">
    <location>
        <begin position="34"/>
        <end position="160"/>
    </location>
</feature>
<feature type="domain" description="Mannosyl-glycoprotein endo-beta-N-acetylglucosamidase-like" evidence="2">
    <location>
        <begin position="216"/>
        <end position="337"/>
    </location>
</feature>
<gene>
    <name evidence="4" type="ORF">SAMN05216447_101274</name>
</gene>
<organism evidence="4 5">
    <name type="scientific">Parafannyhessea umbonata</name>
    <dbReference type="NCBI Taxonomy" id="604330"/>
    <lineage>
        <taxon>Bacteria</taxon>
        <taxon>Bacillati</taxon>
        <taxon>Actinomycetota</taxon>
        <taxon>Coriobacteriia</taxon>
        <taxon>Coriobacteriales</taxon>
        <taxon>Atopobiaceae</taxon>
        <taxon>Parafannyhessea</taxon>
    </lineage>
</organism>
<dbReference type="Pfam" id="PF01832">
    <property type="entry name" value="Glucosaminidase"/>
    <property type="match status" value="1"/>
</dbReference>
<feature type="chain" id="PRO_5045821123" evidence="1">
    <location>
        <begin position="28"/>
        <end position="338"/>
    </location>
</feature>